<proteinExistence type="predicted"/>
<sequence>MKPFKSSTIFTDISFFFTKKVKITSSMTTYTNITNTNETLVPRLNLDSIKTNEKHTTSISFSEIKTESSSKETHRVFVGSFFPDHSTENDAEEDVKTIKQNLDKK</sequence>
<evidence type="ECO:0000256" key="1">
    <source>
        <dbReference type="SAM" id="MobiDB-lite"/>
    </source>
</evidence>
<dbReference type="EMBL" id="LNGC01000019">
    <property type="protein sequence ID" value="KYC52658.1"/>
    <property type="molecule type" value="Genomic_DNA"/>
</dbReference>
<name>A0A150J6E0_9EURY</name>
<accession>A0A150J6E0</accession>
<dbReference type="AlphaFoldDB" id="A0A150J6E0"/>
<feature type="compositionally biased region" description="Basic and acidic residues" evidence="1">
    <location>
        <begin position="94"/>
        <end position="105"/>
    </location>
</feature>
<reference evidence="2 3" key="1">
    <citation type="journal article" date="2016" name="ISME J.">
        <title>Chasing the elusive Euryarchaeota class WSA2: genomes reveal a uniquely fastidious methyl-reducing methanogen.</title>
        <authorList>
            <person name="Nobu M.K."/>
            <person name="Narihiro T."/>
            <person name="Kuroda K."/>
            <person name="Mei R."/>
            <person name="Liu W.T."/>
        </authorList>
    </citation>
    <scope>NUCLEOTIDE SEQUENCE [LARGE SCALE GENOMIC DNA]</scope>
    <source>
        <strain evidence="2">U1lsi0528_Bin055</strain>
    </source>
</reference>
<comment type="caution">
    <text evidence="2">The sequence shown here is derived from an EMBL/GenBank/DDBJ whole genome shotgun (WGS) entry which is preliminary data.</text>
</comment>
<evidence type="ECO:0000313" key="2">
    <source>
        <dbReference type="EMBL" id="KYC52658.1"/>
    </source>
</evidence>
<organism evidence="2 3">
    <name type="scientific">Candidatus Methanofastidiosum methylothiophilum</name>
    <dbReference type="NCBI Taxonomy" id="1705564"/>
    <lineage>
        <taxon>Archaea</taxon>
        <taxon>Methanobacteriati</taxon>
        <taxon>Methanobacteriota</taxon>
        <taxon>Stenosarchaea group</taxon>
        <taxon>Candidatus Methanofastidiosia</taxon>
        <taxon>Candidatus Methanofastidiosales</taxon>
        <taxon>Candidatus Methanofastidiosaceae</taxon>
        <taxon>Candidatus Methanofastidiosum</taxon>
    </lineage>
</organism>
<dbReference type="Proteomes" id="UP000075398">
    <property type="component" value="Unassembled WGS sequence"/>
</dbReference>
<feature type="region of interest" description="Disordered" evidence="1">
    <location>
        <begin position="85"/>
        <end position="105"/>
    </location>
</feature>
<evidence type="ECO:0000313" key="3">
    <source>
        <dbReference type="Proteomes" id="UP000075398"/>
    </source>
</evidence>
<gene>
    <name evidence="2" type="ORF">AMQ22_00708</name>
</gene>
<protein>
    <submittedName>
        <fullName evidence="2">Uncharacterized protein</fullName>
    </submittedName>
</protein>